<dbReference type="SUPFAM" id="SSF56731">
    <property type="entry name" value="DNA primase core"/>
    <property type="match status" value="1"/>
</dbReference>
<evidence type="ECO:0000313" key="1">
    <source>
        <dbReference type="EMBL" id="BES79923.1"/>
    </source>
</evidence>
<reference evidence="1 2" key="1">
    <citation type="submission" date="2023-09" db="EMBL/GenBank/DDBJ databases">
        <title>Analysis of phage genome (vB_Yru_GN1) of the bacterium (Yersinia ruckeri).</title>
        <authorList>
            <person name="Ganjoor M.S."/>
            <person name="Bouzari M."/>
            <person name="Soleimani-Delfan A."/>
        </authorList>
    </citation>
    <scope>NUCLEOTIDE SEQUENCE [LARGE SCALE GENOMIC DNA]</scope>
    <source>
        <strain evidence="2">vB_Yru_GN1</strain>
    </source>
</reference>
<keyword evidence="2" id="KW-1185">Reference proteome</keyword>
<organism evidence="1 2">
    <name type="scientific">Yersinia phage vB_Yru_GN1</name>
    <dbReference type="NCBI Taxonomy" id="3074381"/>
    <lineage>
        <taxon>Viruses</taxon>
        <taxon>Duplodnaviria</taxon>
        <taxon>Heunggongvirae</taxon>
        <taxon>Uroviricota</taxon>
        <taxon>Caudoviricetes</taxon>
        <taxon>Caudoviricetes incertae sedis</taxon>
        <taxon>Sepahanvirus</taxon>
        <taxon>Sepahanvirus vB-Yru-GN1</taxon>
    </lineage>
</organism>
<dbReference type="CDD" id="cd01029">
    <property type="entry name" value="TOPRIM_primases"/>
    <property type="match status" value="1"/>
</dbReference>
<sequence>MSDNKKSTAKHFVVVDIEDFLSENAIEKESIDLTQKRITCLCPYCIENGEPNSKATLYVYPENMSLFCFRCYTYGVDKSLALSKTQLNMVKLKNQVKKNLSQKDDKLVLSGINLDHLPLIRSNEYITYFMQKRSYKYVPKLDQWGFREINFMGQKGIVLPFFYDGLLVDYQIRYLNPTNHRRKYYLSEGDKIPFFINGYDKSRDYSTITVVEGIFDATAADLFNLPNPVAVLGSAIPSHVFDIITKVLKPTKIIYAFDSMDINVKVRKQFSKYYHQAYFINTKGSDLDELLKEGKVPKILSHQQWVDMMREKQLEEKIKGILSEQSRSVG</sequence>
<dbReference type="Proteomes" id="UP001304813">
    <property type="component" value="Segment"/>
</dbReference>
<dbReference type="EMBL" id="LC779065">
    <property type="protein sequence ID" value="BES79923.1"/>
    <property type="molecule type" value="Genomic_DNA"/>
</dbReference>
<name>A0AA86J4B6_9CAUD</name>
<proteinExistence type="predicted"/>
<dbReference type="InterPro" id="IPR034154">
    <property type="entry name" value="TOPRIM_DnaG/twinkle"/>
</dbReference>
<dbReference type="Gene3D" id="3.40.1360.10">
    <property type="match status" value="1"/>
</dbReference>
<protein>
    <submittedName>
        <fullName evidence="1">DNA primase protein</fullName>
    </submittedName>
</protein>
<evidence type="ECO:0000313" key="2">
    <source>
        <dbReference type="Proteomes" id="UP001304813"/>
    </source>
</evidence>
<accession>A0AA86J4B6</accession>